<organism evidence="4">
    <name type="scientific">marine sediment metagenome</name>
    <dbReference type="NCBI Taxonomy" id="412755"/>
    <lineage>
        <taxon>unclassified sequences</taxon>
        <taxon>metagenomes</taxon>
        <taxon>ecological metagenomes</taxon>
    </lineage>
</organism>
<dbReference type="Gene3D" id="3.40.50.720">
    <property type="entry name" value="NAD(P)-binding Rossmann-like Domain"/>
    <property type="match status" value="1"/>
</dbReference>
<evidence type="ECO:0000259" key="3">
    <source>
        <dbReference type="Pfam" id="PF22725"/>
    </source>
</evidence>
<dbReference type="InterPro" id="IPR055170">
    <property type="entry name" value="GFO_IDH_MocA-like_dom"/>
</dbReference>
<dbReference type="Pfam" id="PF22725">
    <property type="entry name" value="GFO_IDH_MocA_C3"/>
    <property type="match status" value="1"/>
</dbReference>
<dbReference type="EMBL" id="BARV01001142">
    <property type="protein sequence ID" value="GAH92502.1"/>
    <property type="molecule type" value="Genomic_DNA"/>
</dbReference>
<gene>
    <name evidence="4" type="ORF">S06H3_03495</name>
</gene>
<feature type="non-terminal residue" evidence="4">
    <location>
        <position position="1"/>
    </location>
</feature>
<dbReference type="PANTHER" id="PTHR43818:SF11">
    <property type="entry name" value="BCDNA.GH03377"/>
    <property type="match status" value="1"/>
</dbReference>
<feature type="domain" description="GFO/IDH/MocA-like oxidoreductase" evidence="3">
    <location>
        <begin position="121"/>
        <end position="246"/>
    </location>
</feature>
<accession>X1JEV7</accession>
<dbReference type="InterPro" id="IPR036291">
    <property type="entry name" value="NAD(P)-bd_dom_sf"/>
</dbReference>
<dbReference type="InterPro" id="IPR000683">
    <property type="entry name" value="Gfo/Idh/MocA-like_OxRdtase_N"/>
</dbReference>
<keyword evidence="1" id="KW-0560">Oxidoreductase</keyword>
<dbReference type="GO" id="GO:0016491">
    <property type="term" value="F:oxidoreductase activity"/>
    <property type="evidence" value="ECO:0007669"/>
    <property type="project" value="UniProtKB-KW"/>
</dbReference>
<evidence type="ECO:0008006" key="5">
    <source>
        <dbReference type="Google" id="ProtNLM"/>
    </source>
</evidence>
<protein>
    <recommendedName>
        <fullName evidence="5">Gfo/Idh/MocA-like oxidoreductase N-terminal domain-containing protein</fullName>
    </recommendedName>
</protein>
<dbReference type="PANTHER" id="PTHR43818">
    <property type="entry name" value="BCDNA.GH03377"/>
    <property type="match status" value="1"/>
</dbReference>
<comment type="caution">
    <text evidence="4">The sequence shown here is derived from an EMBL/GenBank/DDBJ whole genome shotgun (WGS) entry which is preliminary data.</text>
</comment>
<dbReference type="SUPFAM" id="SSF55347">
    <property type="entry name" value="Glyceraldehyde-3-phosphate dehydrogenase-like, C-terminal domain"/>
    <property type="match status" value="1"/>
</dbReference>
<dbReference type="SUPFAM" id="SSF51735">
    <property type="entry name" value="NAD(P)-binding Rossmann-fold domains"/>
    <property type="match status" value="1"/>
</dbReference>
<feature type="domain" description="Gfo/Idh/MocA-like oxidoreductase N-terminal" evidence="2">
    <location>
        <begin position="7"/>
        <end position="109"/>
    </location>
</feature>
<proteinExistence type="predicted"/>
<evidence type="ECO:0000313" key="4">
    <source>
        <dbReference type="EMBL" id="GAH92502.1"/>
    </source>
</evidence>
<dbReference type="Pfam" id="PF01408">
    <property type="entry name" value="GFO_IDH_MocA"/>
    <property type="match status" value="1"/>
</dbReference>
<sequence length="373" mass="42979">AEIAHFSSIQHIPEGELIAVCDVVKENADRGIKKWGAKVAYKDYQKMLKRDDVDLVIIATPNVYHHQQAVACAQAGKHVIIEKPFTCTNYEAWDVVNTAKKYNTKVMVGCNYRFWEQHLITKELLSQNIIGELKMGSSKSHESWDLYHEMISYTKFRQDSKLAGAGALFDLGSHMVDLLLWFMGKEVRRVCGIAKNITRPKEYTVLDDCVYIQIEFEDNTYGIVDLNRFSPAVTQGCELLGTEGTILTSSEAQNPYQSAPMAIYIDRDYNWEDLPEIIRDYRYPQVFWAADNVTRPVQKRWVSIYPPRGWAYKKMIQHFIECIAYDREPVIKMEDGAKDMEVLCAVFKSMQDDGWVDLPLKEEVIPPYFTKGK</sequence>
<name>X1JEV7_9ZZZZ</name>
<evidence type="ECO:0000259" key="2">
    <source>
        <dbReference type="Pfam" id="PF01408"/>
    </source>
</evidence>
<reference evidence="4" key="1">
    <citation type="journal article" date="2014" name="Front. Microbiol.">
        <title>High frequency of phylogenetically diverse reductive dehalogenase-homologous genes in deep subseafloor sedimentary metagenomes.</title>
        <authorList>
            <person name="Kawai M."/>
            <person name="Futagami T."/>
            <person name="Toyoda A."/>
            <person name="Takaki Y."/>
            <person name="Nishi S."/>
            <person name="Hori S."/>
            <person name="Arai W."/>
            <person name="Tsubouchi T."/>
            <person name="Morono Y."/>
            <person name="Uchiyama I."/>
            <person name="Ito T."/>
            <person name="Fujiyama A."/>
            <person name="Inagaki F."/>
            <person name="Takami H."/>
        </authorList>
    </citation>
    <scope>NUCLEOTIDE SEQUENCE</scope>
    <source>
        <strain evidence="4">Expedition CK06-06</strain>
    </source>
</reference>
<dbReference type="InterPro" id="IPR050463">
    <property type="entry name" value="Gfo/Idh/MocA_oxidrdct_glycsds"/>
</dbReference>
<dbReference type="GO" id="GO:0000166">
    <property type="term" value="F:nucleotide binding"/>
    <property type="evidence" value="ECO:0007669"/>
    <property type="project" value="InterPro"/>
</dbReference>
<dbReference type="Gene3D" id="3.30.360.10">
    <property type="entry name" value="Dihydrodipicolinate Reductase, domain 2"/>
    <property type="match status" value="1"/>
</dbReference>
<evidence type="ECO:0000256" key="1">
    <source>
        <dbReference type="ARBA" id="ARBA00023002"/>
    </source>
</evidence>
<dbReference type="AlphaFoldDB" id="X1JEV7"/>